<organism evidence="3 4">
    <name type="scientific">Helcobacillus massiliensis</name>
    <dbReference type="NCBI Taxonomy" id="521392"/>
    <lineage>
        <taxon>Bacteria</taxon>
        <taxon>Bacillati</taxon>
        <taxon>Actinomycetota</taxon>
        <taxon>Actinomycetes</taxon>
        <taxon>Micrococcales</taxon>
        <taxon>Dermabacteraceae</taxon>
        <taxon>Helcobacillus</taxon>
    </lineage>
</organism>
<feature type="region of interest" description="Disordered" evidence="1">
    <location>
        <begin position="129"/>
        <end position="155"/>
    </location>
</feature>
<name>A0A839QW24_9MICO</name>
<feature type="compositionally biased region" description="Low complexity" evidence="1">
    <location>
        <begin position="132"/>
        <end position="155"/>
    </location>
</feature>
<keyword evidence="4" id="KW-1185">Reference proteome</keyword>
<reference evidence="3 4" key="1">
    <citation type="submission" date="2020-08" db="EMBL/GenBank/DDBJ databases">
        <title>Sequencing the genomes of 1000 actinobacteria strains.</title>
        <authorList>
            <person name="Klenk H.-P."/>
        </authorList>
    </citation>
    <scope>NUCLEOTIDE SEQUENCE [LARGE SCALE GENOMIC DNA]</scope>
    <source>
        <strain evidence="3 4">DSM 23040</strain>
    </source>
</reference>
<evidence type="ECO:0000313" key="4">
    <source>
        <dbReference type="Proteomes" id="UP000568050"/>
    </source>
</evidence>
<accession>A0A839QW24</accession>
<dbReference type="Proteomes" id="UP000568050">
    <property type="component" value="Unassembled WGS sequence"/>
</dbReference>
<dbReference type="Gene3D" id="3.30.1050.40">
    <property type="match status" value="1"/>
</dbReference>
<proteinExistence type="predicted"/>
<dbReference type="EMBL" id="JACHWP010000002">
    <property type="protein sequence ID" value="MBB3023049.1"/>
    <property type="molecule type" value="Genomic_DNA"/>
</dbReference>
<dbReference type="AlphaFoldDB" id="A0A839QW24"/>
<gene>
    <name evidence="3" type="ORF">FHX50_001332</name>
</gene>
<dbReference type="RefSeq" id="WP_183375827.1">
    <property type="nucleotide sequence ID" value="NZ_CBCSFZ010000001.1"/>
</dbReference>
<evidence type="ECO:0000259" key="2">
    <source>
        <dbReference type="Pfam" id="PF17844"/>
    </source>
</evidence>
<feature type="domain" description="Bacterial SCP orthologue" evidence="2">
    <location>
        <begin position="28"/>
        <end position="120"/>
    </location>
</feature>
<protein>
    <recommendedName>
        <fullName evidence="2">Bacterial SCP orthologue domain-containing protein</fullName>
    </recommendedName>
</protein>
<sequence length="155" mass="16034">MAPPRPIPIDTGTAALRSWLTERENATRTDRATAVRFTLQVLAEEHPGRSVELRVPPFGAVQLIAGTTHTRGTPPAVVEMPAETWLRLATGELSWADGCAPGGGITASGERSNLADVLPVPIARRTARAHAADTGAADAGRTDAGAADAAGEGPR</sequence>
<evidence type="ECO:0000313" key="3">
    <source>
        <dbReference type="EMBL" id="MBB3023049.1"/>
    </source>
</evidence>
<evidence type="ECO:0000256" key="1">
    <source>
        <dbReference type="SAM" id="MobiDB-lite"/>
    </source>
</evidence>
<dbReference type="Pfam" id="PF17844">
    <property type="entry name" value="SCP_3"/>
    <property type="match status" value="1"/>
</dbReference>
<dbReference type="InterPro" id="IPR041629">
    <property type="entry name" value="SCP_3"/>
</dbReference>
<comment type="caution">
    <text evidence="3">The sequence shown here is derived from an EMBL/GenBank/DDBJ whole genome shotgun (WGS) entry which is preliminary data.</text>
</comment>